<proteinExistence type="predicted"/>
<dbReference type="Pfam" id="PF05448">
    <property type="entry name" value="AXE1"/>
    <property type="match status" value="1"/>
</dbReference>
<evidence type="ECO:0000313" key="5">
    <source>
        <dbReference type="Proteomes" id="UP000321379"/>
    </source>
</evidence>
<dbReference type="EMBL" id="VRMG01000003">
    <property type="protein sequence ID" value="TXN32453.1"/>
    <property type="molecule type" value="Genomic_DNA"/>
</dbReference>
<feature type="active site" description="Nucleophile" evidence="1">
    <location>
        <position position="188"/>
    </location>
</feature>
<dbReference type="SUPFAM" id="SSF53474">
    <property type="entry name" value="alpha/beta-Hydrolases"/>
    <property type="match status" value="1"/>
</dbReference>
<dbReference type="InterPro" id="IPR029058">
    <property type="entry name" value="AB_hydrolase_fold"/>
</dbReference>
<dbReference type="PANTHER" id="PTHR40111">
    <property type="entry name" value="CEPHALOSPORIN-C DEACETYLASE"/>
    <property type="match status" value="1"/>
</dbReference>
<evidence type="ECO:0000256" key="1">
    <source>
        <dbReference type="PIRSR" id="PIRSR639069-1"/>
    </source>
</evidence>
<comment type="caution">
    <text evidence="4">The sequence shown here is derived from an EMBL/GenBank/DDBJ whole genome shotgun (WGS) entry which is preliminary data.</text>
</comment>
<feature type="domain" description="Acetyl xylan esterase" evidence="3">
    <location>
        <begin position="1"/>
        <end position="319"/>
    </location>
</feature>
<dbReference type="GO" id="GO:0005976">
    <property type="term" value="P:polysaccharide metabolic process"/>
    <property type="evidence" value="ECO:0007669"/>
    <property type="project" value="TreeGrafter"/>
</dbReference>
<evidence type="ECO:0000313" key="4">
    <source>
        <dbReference type="EMBL" id="TXN32453.1"/>
    </source>
</evidence>
<evidence type="ECO:0000256" key="2">
    <source>
        <dbReference type="PIRSR" id="PIRSR639069-2"/>
    </source>
</evidence>
<feature type="active site" description="Charge relay system" evidence="1">
    <location>
        <position position="303"/>
    </location>
</feature>
<dbReference type="InterPro" id="IPR039069">
    <property type="entry name" value="CE7"/>
</dbReference>
<dbReference type="PANTHER" id="PTHR40111:SF1">
    <property type="entry name" value="CEPHALOSPORIN-C DEACETYLASE"/>
    <property type="match status" value="1"/>
</dbReference>
<feature type="active site" description="Charge relay system" evidence="1">
    <location>
        <position position="274"/>
    </location>
</feature>
<gene>
    <name evidence="4" type="ORF">FVP33_02270</name>
</gene>
<dbReference type="RefSeq" id="WP_147782000.1">
    <property type="nucleotide sequence ID" value="NZ_VRMG01000003.1"/>
</dbReference>
<name>A0A5C8UWM6_9MICO</name>
<sequence>MAFFDLSLAELQEYTPDLAVPDDLDAFWAGTLAETRGFDLDATFVPVDNGFTLVDSYDVTFSGFGGNRIKGWLHVPAGSTGPLSTVVEYLGYSGGRGLVHSRVFYALAGHAHFVMDSRGHGWGWSTADTPDAAADSGLQAAPGMMTRGILDPATYYYRRIFADAVRAVEAAKASPFVDPERIVVAGISQGGGITLAVSALVTGLAGALVDVPFLCNFERAITLTDNDPYQEIVRYLRRNRPDAERAYRTLSYFDGAVLASRATAPALFSTALMDQTCPPSTVFAAFNRYGGEKSISVYPFNEHEGGQEHHEVVRLDWLRSLFG</sequence>
<protein>
    <submittedName>
        <fullName evidence="4">Acetylxylan esterase</fullName>
    </submittedName>
</protein>
<keyword evidence="5" id="KW-1185">Reference proteome</keyword>
<dbReference type="InterPro" id="IPR008391">
    <property type="entry name" value="AXE1_dom"/>
</dbReference>
<evidence type="ECO:0000259" key="3">
    <source>
        <dbReference type="Pfam" id="PF05448"/>
    </source>
</evidence>
<accession>A0A5C8UWM6</accession>
<organism evidence="4 5">
    <name type="scientific">Lacisediminihabitans profunda</name>
    <dbReference type="NCBI Taxonomy" id="2594790"/>
    <lineage>
        <taxon>Bacteria</taxon>
        <taxon>Bacillati</taxon>
        <taxon>Actinomycetota</taxon>
        <taxon>Actinomycetes</taxon>
        <taxon>Micrococcales</taxon>
        <taxon>Microbacteriaceae</taxon>
        <taxon>Lacisediminihabitans</taxon>
    </lineage>
</organism>
<reference evidence="4 5" key="1">
    <citation type="submission" date="2019-08" db="EMBL/GenBank/DDBJ databases">
        <title>Bacterial whole genome sequence for Glaciihabitans sp. CHu50b-6-2.</title>
        <authorList>
            <person name="Jin L."/>
        </authorList>
    </citation>
    <scope>NUCLEOTIDE SEQUENCE [LARGE SCALE GENOMIC DNA]</scope>
    <source>
        <strain evidence="4 5">CHu50b-6-2</strain>
    </source>
</reference>
<feature type="binding site" evidence="2">
    <location>
        <position position="92"/>
    </location>
    <ligand>
        <name>substrate</name>
    </ligand>
</feature>
<dbReference type="AlphaFoldDB" id="A0A5C8UWM6"/>
<dbReference type="Gene3D" id="3.40.50.1820">
    <property type="entry name" value="alpha/beta hydrolase"/>
    <property type="match status" value="1"/>
</dbReference>
<dbReference type="GO" id="GO:0052689">
    <property type="term" value="F:carboxylic ester hydrolase activity"/>
    <property type="evidence" value="ECO:0007669"/>
    <property type="project" value="TreeGrafter"/>
</dbReference>
<dbReference type="Proteomes" id="UP000321379">
    <property type="component" value="Unassembled WGS sequence"/>
</dbReference>